<dbReference type="PANTHER" id="PTHR47542">
    <property type="entry name" value="ACYL-COA N-ACYLTRANSFERASES (NAT) SUPERFAMILY PROTEIN"/>
    <property type="match status" value="1"/>
</dbReference>
<feature type="region of interest" description="Disordered" evidence="1">
    <location>
        <begin position="1"/>
        <end position="20"/>
    </location>
</feature>
<dbReference type="PROSITE" id="PS51186">
    <property type="entry name" value="GNAT"/>
    <property type="match status" value="1"/>
</dbReference>
<evidence type="ECO:0000259" key="2">
    <source>
        <dbReference type="PROSITE" id="PS51186"/>
    </source>
</evidence>
<keyword evidence="4" id="KW-1185">Reference proteome</keyword>
<name>A0AAP0EIV8_9MAGN</name>
<dbReference type="GO" id="GO:0016747">
    <property type="term" value="F:acyltransferase activity, transferring groups other than amino-acyl groups"/>
    <property type="evidence" value="ECO:0007669"/>
    <property type="project" value="InterPro"/>
</dbReference>
<dbReference type="CDD" id="cd04301">
    <property type="entry name" value="NAT_SF"/>
    <property type="match status" value="1"/>
</dbReference>
<feature type="domain" description="N-acetyltransferase" evidence="2">
    <location>
        <begin position="140"/>
        <end position="214"/>
    </location>
</feature>
<evidence type="ECO:0000256" key="1">
    <source>
        <dbReference type="SAM" id="MobiDB-lite"/>
    </source>
</evidence>
<sequence>MLGSRNRNAPKKVSTWDGRTKIDEKRDGLKVSNGEEIRRLKRSQRNWANWGPREGGSDGQRGNRGADRQFEEALRDSGGGDGADREKAVPKARIARKIIRRRAEYQISTNLPLAFLQDSCKPVSSSPRVAHCIAERAFNFMKERYQRQGHGEALLRAAIQKCRTRNIQRVRLHVDPSRAAALSLYLKLGFQIDELIERYYSSDRNAYRMYLDFNDN</sequence>
<dbReference type="InterPro" id="IPR016181">
    <property type="entry name" value="Acyl_CoA_acyltransferase"/>
</dbReference>
<dbReference type="InterPro" id="IPR000182">
    <property type="entry name" value="GNAT_dom"/>
</dbReference>
<dbReference type="Gene3D" id="3.40.630.30">
    <property type="match status" value="1"/>
</dbReference>
<proteinExistence type="predicted"/>
<dbReference type="EMBL" id="JBBNAF010000012">
    <property type="protein sequence ID" value="KAK9092482.1"/>
    <property type="molecule type" value="Genomic_DNA"/>
</dbReference>
<accession>A0AAP0EIV8</accession>
<organism evidence="3 4">
    <name type="scientific">Stephania yunnanensis</name>
    <dbReference type="NCBI Taxonomy" id="152371"/>
    <lineage>
        <taxon>Eukaryota</taxon>
        <taxon>Viridiplantae</taxon>
        <taxon>Streptophyta</taxon>
        <taxon>Embryophyta</taxon>
        <taxon>Tracheophyta</taxon>
        <taxon>Spermatophyta</taxon>
        <taxon>Magnoliopsida</taxon>
        <taxon>Ranunculales</taxon>
        <taxon>Menispermaceae</taxon>
        <taxon>Menispermoideae</taxon>
        <taxon>Cissampelideae</taxon>
        <taxon>Stephania</taxon>
    </lineage>
</organism>
<reference evidence="3 4" key="1">
    <citation type="submission" date="2024-01" db="EMBL/GenBank/DDBJ databases">
        <title>Genome assemblies of Stephania.</title>
        <authorList>
            <person name="Yang L."/>
        </authorList>
    </citation>
    <scope>NUCLEOTIDE SEQUENCE [LARGE SCALE GENOMIC DNA]</scope>
    <source>
        <strain evidence="3">YNDBR</strain>
        <tissue evidence="3">Leaf</tissue>
    </source>
</reference>
<dbReference type="Proteomes" id="UP001420932">
    <property type="component" value="Unassembled WGS sequence"/>
</dbReference>
<gene>
    <name evidence="3" type="ORF">Syun_027393</name>
</gene>
<dbReference type="Pfam" id="PF00583">
    <property type="entry name" value="Acetyltransf_1"/>
    <property type="match status" value="1"/>
</dbReference>
<evidence type="ECO:0000313" key="3">
    <source>
        <dbReference type="EMBL" id="KAK9092482.1"/>
    </source>
</evidence>
<evidence type="ECO:0000313" key="4">
    <source>
        <dbReference type="Proteomes" id="UP001420932"/>
    </source>
</evidence>
<protein>
    <recommendedName>
        <fullName evidence="2">N-acetyltransferase domain-containing protein</fullName>
    </recommendedName>
</protein>
<dbReference type="SUPFAM" id="SSF55729">
    <property type="entry name" value="Acyl-CoA N-acyltransferases (Nat)"/>
    <property type="match status" value="1"/>
</dbReference>
<feature type="region of interest" description="Disordered" evidence="1">
    <location>
        <begin position="34"/>
        <end position="64"/>
    </location>
</feature>
<comment type="caution">
    <text evidence="3">The sequence shown here is derived from an EMBL/GenBank/DDBJ whole genome shotgun (WGS) entry which is preliminary data.</text>
</comment>
<dbReference type="PANTHER" id="PTHR47542:SF2">
    <property type="entry name" value="ACYL-COA N-ACYLTRANSFERASES (NAT) SUPERFAMILY PROTEIN"/>
    <property type="match status" value="1"/>
</dbReference>
<dbReference type="AlphaFoldDB" id="A0AAP0EIV8"/>